<reference evidence="1 2" key="1">
    <citation type="submission" date="2017-07" db="EMBL/GenBank/DDBJ databases">
        <title>Leptospira spp. isolated from tropical soils.</title>
        <authorList>
            <person name="Thibeaux R."/>
            <person name="Iraola G."/>
            <person name="Ferres I."/>
            <person name="Bierque E."/>
            <person name="Girault D."/>
            <person name="Soupe-Gilbert M.-E."/>
            <person name="Picardeau M."/>
            <person name="Goarant C."/>
        </authorList>
    </citation>
    <scope>NUCLEOTIDE SEQUENCE [LARGE SCALE GENOMIC DNA]</scope>
    <source>
        <strain evidence="1 2">JW2-C-B1</strain>
    </source>
</reference>
<name>A0ABX4N5U6_9LEPT</name>
<dbReference type="Proteomes" id="UP000231919">
    <property type="component" value="Unassembled WGS sequence"/>
</dbReference>
<organism evidence="1 2">
    <name type="scientific">Leptospira kmetyi</name>
    <dbReference type="NCBI Taxonomy" id="408139"/>
    <lineage>
        <taxon>Bacteria</taxon>
        <taxon>Pseudomonadati</taxon>
        <taxon>Spirochaetota</taxon>
        <taxon>Spirochaetia</taxon>
        <taxon>Leptospirales</taxon>
        <taxon>Leptospiraceae</taxon>
        <taxon>Leptospira</taxon>
    </lineage>
</organism>
<gene>
    <name evidence="1" type="ORF">CH378_16470</name>
</gene>
<dbReference type="EMBL" id="NPDP01000034">
    <property type="protein sequence ID" value="PJZ28665.1"/>
    <property type="molecule type" value="Genomic_DNA"/>
</dbReference>
<dbReference type="InterPro" id="IPR031041">
    <property type="entry name" value="Lept_O_ant_chp1"/>
</dbReference>
<protein>
    <submittedName>
        <fullName evidence="1">Uncharacterized protein</fullName>
    </submittedName>
</protein>
<evidence type="ECO:0000313" key="1">
    <source>
        <dbReference type="EMBL" id="PJZ28665.1"/>
    </source>
</evidence>
<sequence length="397" mass="46297">MFLKIVNKIRNQFLFFFKSEKEWTFPKKSDLVFYDFVGYEAFESYIQVYNPTILYIRGEKLNVPIFLAAFFKGNIGLQGYINEFIRSVKPKLVLTYIDNNPKFYELKKSHPDIITMFVQNGFRGEIGDVFGYLTPQENYNVDYMLTLGVDIGEKYSGYIRGKSVSIGSFKNNKVPKKKSNPVSKINSILFISQYIKRPENEKEPFYVEANGSVYYWEQFYETELILLPFLKRYCLEKNLSIKVCGRTKKNDPDEFNFYKNYFDGLDWAMTSHESLLSSYELIDSAPVTVFVDSTLGYEALARGKKSAAFTSRCRSLKNDSYRFGWPGKLPDNGPFWTNDLDVKAFKRVLDHTIETSEELWQVELKKSGFARVVDFDPNNSRFRDLLDQILVKTNSLN</sequence>
<accession>A0ABX4N5U6</accession>
<evidence type="ECO:0000313" key="2">
    <source>
        <dbReference type="Proteomes" id="UP000231919"/>
    </source>
</evidence>
<dbReference type="NCBIfam" id="TIGR04441">
    <property type="entry name" value="lept_O_ant_chp1"/>
    <property type="match status" value="1"/>
</dbReference>
<keyword evidence="2" id="KW-1185">Reference proteome</keyword>
<proteinExistence type="predicted"/>
<comment type="caution">
    <text evidence="1">The sequence shown here is derived from an EMBL/GenBank/DDBJ whole genome shotgun (WGS) entry which is preliminary data.</text>
</comment>
<dbReference type="RefSeq" id="WP_100756026.1">
    <property type="nucleotide sequence ID" value="NZ_NPDP01000034.1"/>
</dbReference>